<reference evidence="2" key="1">
    <citation type="submission" date="2019-08" db="EMBL/GenBank/DDBJ databases">
        <authorList>
            <person name="Kucharzyk K."/>
            <person name="Murdoch R.W."/>
            <person name="Higgins S."/>
            <person name="Loffler F."/>
        </authorList>
    </citation>
    <scope>NUCLEOTIDE SEQUENCE</scope>
</reference>
<comment type="caution">
    <text evidence="2">The sequence shown here is derived from an EMBL/GenBank/DDBJ whole genome shotgun (WGS) entry which is preliminary data.</text>
</comment>
<feature type="domain" description="BMC" evidence="1">
    <location>
        <begin position="5"/>
        <end position="87"/>
    </location>
</feature>
<dbReference type="SMART" id="SM00877">
    <property type="entry name" value="BMC"/>
    <property type="match status" value="2"/>
</dbReference>
<dbReference type="CDD" id="cd07054">
    <property type="entry name" value="BMC_PduT_repeat2"/>
    <property type="match status" value="1"/>
</dbReference>
<dbReference type="Gene3D" id="3.30.70.1710">
    <property type="match status" value="2"/>
</dbReference>
<dbReference type="InterPro" id="IPR044872">
    <property type="entry name" value="CcmK/CsoS1_BMC"/>
</dbReference>
<organism evidence="2">
    <name type="scientific">bioreactor metagenome</name>
    <dbReference type="NCBI Taxonomy" id="1076179"/>
    <lineage>
        <taxon>unclassified sequences</taxon>
        <taxon>metagenomes</taxon>
        <taxon>ecological metagenomes</taxon>
    </lineage>
</organism>
<dbReference type="InterPro" id="IPR011238">
    <property type="entry name" value="Micro_shell_prot_PduT"/>
</dbReference>
<feature type="domain" description="BMC" evidence="1">
    <location>
        <begin position="97"/>
        <end position="183"/>
    </location>
</feature>
<dbReference type="GO" id="GO:0031469">
    <property type="term" value="C:bacterial microcompartment"/>
    <property type="evidence" value="ECO:0007669"/>
    <property type="project" value="InterPro"/>
</dbReference>
<dbReference type="PANTHER" id="PTHR33941:SF11">
    <property type="entry name" value="BACTERIAL MICROCOMPARTMENT SHELL PROTEIN PDUJ"/>
    <property type="match status" value="1"/>
</dbReference>
<dbReference type="InterPro" id="IPR050575">
    <property type="entry name" value="BMC_shell"/>
</dbReference>
<sequence length="183" mass="18970">MEKNAIGFIELSSIARGIETADVILKAADTKLAFARESCPGKYCILFSGQVSAVDTALAVGVKTAGNFTVDHVMISHVHPEVMKALYRTSVPAQGGTLGVMEFYSVTAAIYAADCAVKTAQVELLNLRLGTGIGGKSFVALTGDNASVQEAVRVGTLRAGSSGMMVGSAVLSNPSHAVLESLY</sequence>
<evidence type="ECO:0000259" key="1">
    <source>
        <dbReference type="PROSITE" id="PS51930"/>
    </source>
</evidence>
<dbReference type="CDD" id="cd07053">
    <property type="entry name" value="BMC_PduT_repeat1"/>
    <property type="match status" value="1"/>
</dbReference>
<dbReference type="AlphaFoldDB" id="A0A644YUA3"/>
<dbReference type="InterPro" id="IPR037233">
    <property type="entry name" value="CcmK-like_sf"/>
</dbReference>
<proteinExistence type="predicted"/>
<evidence type="ECO:0000313" key="2">
    <source>
        <dbReference type="EMBL" id="MPM31431.1"/>
    </source>
</evidence>
<dbReference type="PIRSF" id="PIRSF034834">
    <property type="entry name" value="PduT"/>
    <property type="match status" value="1"/>
</dbReference>
<accession>A0A644YUA3</accession>
<dbReference type="InterPro" id="IPR000249">
    <property type="entry name" value="BMC_dom"/>
</dbReference>
<dbReference type="Pfam" id="PF00936">
    <property type="entry name" value="BMC"/>
    <property type="match status" value="2"/>
</dbReference>
<dbReference type="PROSITE" id="PS51930">
    <property type="entry name" value="BMC_2"/>
    <property type="match status" value="2"/>
</dbReference>
<dbReference type="PANTHER" id="PTHR33941">
    <property type="entry name" value="PROPANEDIOL UTILIZATION PROTEIN PDUA"/>
    <property type="match status" value="1"/>
</dbReference>
<name>A0A644YUA3_9ZZZZ</name>
<dbReference type="EMBL" id="VSSQ01006071">
    <property type="protein sequence ID" value="MPM31431.1"/>
    <property type="molecule type" value="Genomic_DNA"/>
</dbReference>
<dbReference type="SUPFAM" id="SSF143414">
    <property type="entry name" value="CcmK-like"/>
    <property type="match status" value="2"/>
</dbReference>
<gene>
    <name evidence="2" type="ORF">SDC9_77986</name>
</gene>
<protein>
    <recommendedName>
        <fullName evidence="1">BMC domain-containing protein</fullName>
    </recommendedName>
</protein>